<dbReference type="AlphaFoldDB" id="A0A426XTZ7"/>
<feature type="compositionally biased region" description="Basic residues" evidence="1">
    <location>
        <begin position="43"/>
        <end position="56"/>
    </location>
</feature>
<name>A0A426XTZ7_ENSVE</name>
<proteinExistence type="predicted"/>
<dbReference type="EMBL" id="AMZH03017459">
    <property type="protein sequence ID" value="RRT42977.1"/>
    <property type="molecule type" value="Genomic_DNA"/>
</dbReference>
<evidence type="ECO:0000256" key="1">
    <source>
        <dbReference type="SAM" id="MobiDB-lite"/>
    </source>
</evidence>
<evidence type="ECO:0000313" key="2">
    <source>
        <dbReference type="EMBL" id="RRT42977.1"/>
    </source>
</evidence>
<evidence type="ECO:0000313" key="3">
    <source>
        <dbReference type="Proteomes" id="UP000287651"/>
    </source>
</evidence>
<dbReference type="Proteomes" id="UP000287651">
    <property type="component" value="Unassembled WGS sequence"/>
</dbReference>
<feature type="region of interest" description="Disordered" evidence="1">
    <location>
        <begin position="197"/>
        <end position="218"/>
    </location>
</feature>
<accession>A0A426XTZ7</accession>
<organism evidence="2 3">
    <name type="scientific">Ensete ventricosum</name>
    <name type="common">Abyssinian banana</name>
    <name type="synonym">Musa ensete</name>
    <dbReference type="NCBI Taxonomy" id="4639"/>
    <lineage>
        <taxon>Eukaryota</taxon>
        <taxon>Viridiplantae</taxon>
        <taxon>Streptophyta</taxon>
        <taxon>Embryophyta</taxon>
        <taxon>Tracheophyta</taxon>
        <taxon>Spermatophyta</taxon>
        <taxon>Magnoliopsida</taxon>
        <taxon>Liliopsida</taxon>
        <taxon>Zingiberales</taxon>
        <taxon>Musaceae</taxon>
        <taxon>Ensete</taxon>
    </lineage>
</organism>
<reference evidence="2 3" key="1">
    <citation type="journal article" date="2014" name="Agronomy (Basel)">
        <title>A Draft Genome Sequence for Ensete ventricosum, the Drought-Tolerant Tree Against Hunger.</title>
        <authorList>
            <person name="Harrison J."/>
            <person name="Moore K.A."/>
            <person name="Paszkiewicz K."/>
            <person name="Jones T."/>
            <person name="Grant M."/>
            <person name="Ambacheew D."/>
            <person name="Muzemil S."/>
            <person name="Studholme D.J."/>
        </authorList>
    </citation>
    <scope>NUCLEOTIDE SEQUENCE [LARGE SCALE GENOMIC DNA]</scope>
</reference>
<feature type="region of interest" description="Disordered" evidence="1">
    <location>
        <begin position="168"/>
        <end position="187"/>
    </location>
</feature>
<feature type="region of interest" description="Disordered" evidence="1">
    <location>
        <begin position="41"/>
        <end position="142"/>
    </location>
</feature>
<sequence>MWHGRTVDLAQVRPNPQRSYGSCVDTQPLLEDDVRPRVPFTRIKPRAVHGHGRSFPRPHQPGPSTSGNARAFDGSPIGSPGGTLANRVTDGPRPGNPARHRGATALGRRSPPNFPDPDASPIQSRSYNPAPTELDLDTLSTDTTDSLREQVRRVHQRLNEVQKEILKSREEVGESSKGGSPFTLEIQSKPLPATFRFPALEPYDGSGDPMEHIATFRT</sequence>
<feature type="region of interest" description="Disordered" evidence="1">
    <location>
        <begin position="1"/>
        <end position="27"/>
    </location>
</feature>
<comment type="caution">
    <text evidence="2">The sequence shown here is derived from an EMBL/GenBank/DDBJ whole genome shotgun (WGS) entry which is preliminary data.</text>
</comment>
<protein>
    <submittedName>
        <fullName evidence="2">Uncharacterized protein</fullName>
    </submittedName>
</protein>
<gene>
    <name evidence="2" type="ORF">B296_00054349</name>
</gene>